<name>A0A9P7UPU1_9AGAR</name>
<evidence type="ECO:0000256" key="1">
    <source>
        <dbReference type="SAM" id="SignalP"/>
    </source>
</evidence>
<dbReference type="PANTHER" id="PTHR44167:SF24">
    <property type="entry name" value="SERINE_THREONINE-PROTEIN KINASE CHK2"/>
    <property type="match status" value="1"/>
</dbReference>
<gene>
    <name evidence="3" type="ORF">E1B28_013365</name>
</gene>
<comment type="caution">
    <text evidence="3">The sequence shown here is derived from an EMBL/GenBank/DDBJ whole genome shotgun (WGS) entry which is preliminary data.</text>
</comment>
<organism evidence="3 4">
    <name type="scientific">Marasmius oreades</name>
    <name type="common">fairy-ring Marasmius</name>
    <dbReference type="NCBI Taxonomy" id="181124"/>
    <lineage>
        <taxon>Eukaryota</taxon>
        <taxon>Fungi</taxon>
        <taxon>Dikarya</taxon>
        <taxon>Basidiomycota</taxon>
        <taxon>Agaricomycotina</taxon>
        <taxon>Agaricomycetes</taxon>
        <taxon>Agaricomycetidae</taxon>
        <taxon>Agaricales</taxon>
        <taxon>Marasmiineae</taxon>
        <taxon>Marasmiaceae</taxon>
        <taxon>Marasmius</taxon>
    </lineage>
</organism>
<reference evidence="3" key="1">
    <citation type="journal article" date="2021" name="Genome Biol. Evol.">
        <title>The assembled and annotated genome of the fairy-ring fungus Marasmius oreades.</title>
        <authorList>
            <person name="Hiltunen M."/>
            <person name="Ament-Velasquez S.L."/>
            <person name="Johannesson H."/>
        </authorList>
    </citation>
    <scope>NUCLEOTIDE SEQUENCE</scope>
    <source>
        <strain evidence="3">03SP1</strain>
    </source>
</reference>
<evidence type="ECO:0000313" key="4">
    <source>
        <dbReference type="Proteomes" id="UP001049176"/>
    </source>
</evidence>
<keyword evidence="1" id="KW-0732">Signal</keyword>
<feature type="signal peptide" evidence="1">
    <location>
        <begin position="1"/>
        <end position="24"/>
    </location>
</feature>
<dbReference type="InterPro" id="IPR000719">
    <property type="entry name" value="Prot_kinase_dom"/>
</dbReference>
<keyword evidence="4" id="KW-1185">Reference proteome</keyword>
<dbReference type="GO" id="GO:0005524">
    <property type="term" value="F:ATP binding"/>
    <property type="evidence" value="ECO:0007669"/>
    <property type="project" value="InterPro"/>
</dbReference>
<dbReference type="SUPFAM" id="SSF56112">
    <property type="entry name" value="Protein kinase-like (PK-like)"/>
    <property type="match status" value="1"/>
</dbReference>
<proteinExistence type="predicted"/>
<dbReference type="RefSeq" id="XP_043003865.1">
    <property type="nucleotide sequence ID" value="XM_043158516.1"/>
</dbReference>
<dbReference type="PANTHER" id="PTHR44167">
    <property type="entry name" value="OVARIAN-SPECIFIC SERINE/THREONINE-PROTEIN KINASE LOK-RELATED"/>
    <property type="match status" value="1"/>
</dbReference>
<accession>A0A9P7UPU1</accession>
<dbReference type="Gene3D" id="1.10.510.10">
    <property type="entry name" value="Transferase(Phosphotransferase) domain 1"/>
    <property type="match status" value="1"/>
</dbReference>
<dbReference type="GO" id="GO:0004672">
    <property type="term" value="F:protein kinase activity"/>
    <property type="evidence" value="ECO:0007669"/>
    <property type="project" value="InterPro"/>
</dbReference>
<dbReference type="KEGG" id="more:E1B28_013365"/>
<evidence type="ECO:0000259" key="2">
    <source>
        <dbReference type="PROSITE" id="PS50011"/>
    </source>
</evidence>
<dbReference type="EMBL" id="CM032189">
    <property type="protein sequence ID" value="KAG7087394.1"/>
    <property type="molecule type" value="Genomic_DNA"/>
</dbReference>
<evidence type="ECO:0000313" key="3">
    <source>
        <dbReference type="EMBL" id="KAG7087394.1"/>
    </source>
</evidence>
<dbReference type="OrthoDB" id="5987198at2759"/>
<dbReference type="Pfam" id="PF00069">
    <property type="entry name" value="Pkinase"/>
    <property type="match status" value="1"/>
</dbReference>
<dbReference type="InterPro" id="IPR011009">
    <property type="entry name" value="Kinase-like_dom_sf"/>
</dbReference>
<dbReference type="Proteomes" id="UP001049176">
    <property type="component" value="Chromosome 9"/>
</dbReference>
<dbReference type="GeneID" id="66082440"/>
<feature type="chain" id="PRO_5040133217" description="Protein kinase domain-containing protein" evidence="1">
    <location>
        <begin position="25"/>
        <end position="425"/>
    </location>
</feature>
<dbReference type="AlphaFoldDB" id="A0A9P7UPU1"/>
<dbReference type="PROSITE" id="PS50011">
    <property type="entry name" value="PROTEIN_KINASE_DOM"/>
    <property type="match status" value="1"/>
</dbReference>
<sequence>MKYIASHQPHTLVVLLFGLQLVKVDIPRSCYVRRLVERILDSGDFDISPKVQEIARQYKARNFRCFTPEKPFSICDMNDIPKPEDLPADLIAIWPPELGKTSVCADEYLPSDGSCLNLIVEEPLPIEQIPAGEKGDEPARFRSREVVLYLNQYQAEVFPSTEHRVVARGYMGDKSNVIWCKLVDEDERNTFESLQSLGCESHHIVTPLLPPYPLPTGQYLVTMPNYGSDLSKAEGSQFCGHTIHRITRQLCVAIRFLHTHGYYHLDIKHQNIAISRDSPDITVLDLGCVVNGGRSCVLFGVTGTCRCVAPEVQVWHDHDPDDCVEVDEANEPPPYDPRKADIWAIGNVVCYLLEKEGAKPDYQTELQEFGEWLMSDSPDKRPTLDRAIERLDKMGGAPLVTQIVENASASYYTDRLLISPLISAC</sequence>
<protein>
    <recommendedName>
        <fullName evidence="2">Protein kinase domain-containing protein</fullName>
    </recommendedName>
</protein>
<feature type="domain" description="Protein kinase" evidence="2">
    <location>
        <begin position="126"/>
        <end position="400"/>
    </location>
</feature>
<dbReference type="SMART" id="SM00220">
    <property type="entry name" value="S_TKc"/>
    <property type="match status" value="1"/>
</dbReference>